<evidence type="ECO:0000259" key="7">
    <source>
        <dbReference type="SMART" id="SM00849"/>
    </source>
</evidence>
<feature type="transmembrane region" description="Helical" evidence="6">
    <location>
        <begin position="252"/>
        <end position="273"/>
    </location>
</feature>
<feature type="transmembrane region" description="Helical" evidence="6">
    <location>
        <begin position="391"/>
        <end position="410"/>
    </location>
</feature>
<dbReference type="NCBIfam" id="TIGR00361">
    <property type="entry name" value="ComEC_Rec2"/>
    <property type="match status" value="1"/>
</dbReference>
<dbReference type="InterPro" id="IPR004477">
    <property type="entry name" value="ComEC_N"/>
</dbReference>
<evidence type="ECO:0000256" key="1">
    <source>
        <dbReference type="ARBA" id="ARBA00004651"/>
    </source>
</evidence>
<dbReference type="InterPro" id="IPR001279">
    <property type="entry name" value="Metallo-B-lactamas"/>
</dbReference>
<feature type="transmembrane region" description="Helical" evidence="6">
    <location>
        <begin position="447"/>
        <end position="469"/>
    </location>
</feature>
<keyword evidence="4 6" id="KW-1133">Transmembrane helix</keyword>
<gene>
    <name evidence="8" type="ORF">SUTH_02130</name>
</gene>
<dbReference type="HOGENOM" id="CLU_010363_3_0_4"/>
<dbReference type="GO" id="GO:0030420">
    <property type="term" value="P:establishment of competence for transformation"/>
    <property type="evidence" value="ECO:0007669"/>
    <property type="project" value="InterPro"/>
</dbReference>
<dbReference type="RefSeq" id="WP_041099124.1">
    <property type="nucleotide sequence ID" value="NZ_AP012547.1"/>
</dbReference>
<feature type="transmembrane region" description="Helical" evidence="6">
    <location>
        <begin position="475"/>
        <end position="492"/>
    </location>
</feature>
<evidence type="ECO:0000256" key="6">
    <source>
        <dbReference type="SAM" id="Phobius"/>
    </source>
</evidence>
<dbReference type="AlphaFoldDB" id="W0SGN7"/>
<protein>
    <submittedName>
        <fullName evidence="8">DNA internalization-like competence protein ComEC/Rec2</fullName>
    </submittedName>
</protein>
<dbReference type="SMART" id="SM00849">
    <property type="entry name" value="Lactamase_B"/>
    <property type="match status" value="1"/>
</dbReference>
<feature type="domain" description="Metallo-beta-lactamase" evidence="7">
    <location>
        <begin position="531"/>
        <end position="723"/>
    </location>
</feature>
<evidence type="ECO:0000256" key="4">
    <source>
        <dbReference type="ARBA" id="ARBA00022989"/>
    </source>
</evidence>
<keyword evidence="3 6" id="KW-0812">Transmembrane</keyword>
<evidence type="ECO:0000256" key="3">
    <source>
        <dbReference type="ARBA" id="ARBA00022692"/>
    </source>
</evidence>
<feature type="transmembrane region" description="Helical" evidence="6">
    <location>
        <begin position="293"/>
        <end position="315"/>
    </location>
</feature>
<feature type="transmembrane region" description="Helical" evidence="6">
    <location>
        <begin position="46"/>
        <end position="68"/>
    </location>
</feature>
<feature type="transmembrane region" description="Helical" evidence="6">
    <location>
        <begin position="336"/>
        <end position="355"/>
    </location>
</feature>
<feature type="transmembrane region" description="Helical" evidence="6">
    <location>
        <begin position="21"/>
        <end position="40"/>
    </location>
</feature>
<dbReference type="EMBL" id="AP012547">
    <property type="protein sequence ID" value="BAO29920.1"/>
    <property type="molecule type" value="Genomic_DNA"/>
</dbReference>
<feature type="transmembrane region" description="Helical" evidence="6">
    <location>
        <begin position="416"/>
        <end position="440"/>
    </location>
</feature>
<dbReference type="CDD" id="cd07731">
    <property type="entry name" value="ComA-like_MBL-fold"/>
    <property type="match status" value="1"/>
</dbReference>
<keyword evidence="2" id="KW-1003">Cell membrane</keyword>
<reference evidence="8 9" key="1">
    <citation type="journal article" date="2014" name="Syst. Appl. Microbiol.">
        <title>Complete genomes of freshwater sulfur oxidizers Sulfuricella denitrificans skB26 and Sulfuritalea hydrogenivorans sk43H: genetic insights into the sulfur oxidation pathway of betaproteobacteria.</title>
        <authorList>
            <person name="Watanabe T."/>
            <person name="Kojima H."/>
            <person name="Fukui M."/>
        </authorList>
    </citation>
    <scope>NUCLEOTIDE SEQUENCE [LARGE SCALE GENOMIC DNA]</scope>
    <source>
        <strain evidence="8">DSM22779</strain>
    </source>
</reference>
<dbReference type="GO" id="GO:0005886">
    <property type="term" value="C:plasma membrane"/>
    <property type="evidence" value="ECO:0007669"/>
    <property type="project" value="UniProtKB-SubCell"/>
</dbReference>
<dbReference type="NCBIfam" id="TIGR00360">
    <property type="entry name" value="ComEC_N-term"/>
    <property type="match status" value="1"/>
</dbReference>
<dbReference type="InterPro" id="IPR025405">
    <property type="entry name" value="DUF4131"/>
</dbReference>
<sequence>MRLFIPAFTCGIWLLQQQAELPAASWLAGICIGALLLFALRKSALAIRRLVASALLVLAAAALGFVWAAGFAHLRLAEELPAAIEGRDIQLSGVVAGLPQALERGVRFEFDVEDAGTGVPSRISLAWYRSPDAVDDEASPLIPVRAGERWRFTVRLKRPHGNLNPHGFDYEAWLFERGIRATGYVRPRSAERIDARMWRPGYAVEMLREHIRDRFRAALPDASHAGILIALAIGDQHSIDAELWQTFARTGITHLMSISGLHVTMFAGLFHALTNWLWRRSARLPLRLPAQHAAAIGGLFAAFCYCLLAGFAVPAQRTLYMLAVVALARLARREIATSRVLLLALLLVLLLDPWAVLAAGFWLSFGAVALLFHIGGGRLGPAHWLLEWGRAQWAVTLGMLPALLALFQQFSLVSPLANAVAIPVVSFIVTPLALAGALPFLDPLLSLAHLVTGWLMVFIDWLAALPLAIWQQAAPPAWAVLLALAGGIWLLLPRGFPARWLGLLAFLPLLTAVPPRPAVGTAEVTVLDVGQGLAIHVQTSAHDLLFDAGPAFSAEADSGNRIIAPYLRAMGVRGLDVLVISHADKDHEGGAASVLAALPVAVLKASLPFEHALSAQPVPQQPCVEGDSWIWDGVRFDMLHPGAEPLSRKTNDVSCVLRVTAGGKSMLLTSDIEAVSEAVLLKRHPADLAADVMTVPHHGSRTSSTSGFIAAVAARDVIFPVGYRNRFGHPKEDVVARYVEAGARLHRTDADGAVRVGLGAAGTNFRHEREERRRYWHARPPL</sequence>
<accession>W0SGN7</accession>
<name>W0SGN7_9PROT</name>
<keyword evidence="9" id="KW-1185">Reference proteome</keyword>
<proteinExistence type="predicted"/>
<comment type="subcellular location">
    <subcellularLocation>
        <location evidence="1">Cell membrane</location>
        <topology evidence="1">Multi-pass membrane protein</topology>
    </subcellularLocation>
</comment>
<organism evidence="8 9">
    <name type="scientific">Sulfuritalea hydrogenivorans sk43H</name>
    <dbReference type="NCBI Taxonomy" id="1223802"/>
    <lineage>
        <taxon>Bacteria</taxon>
        <taxon>Pseudomonadati</taxon>
        <taxon>Pseudomonadota</taxon>
        <taxon>Betaproteobacteria</taxon>
        <taxon>Nitrosomonadales</taxon>
        <taxon>Sterolibacteriaceae</taxon>
        <taxon>Sulfuritalea</taxon>
    </lineage>
</organism>
<dbReference type="Proteomes" id="UP000031637">
    <property type="component" value="Chromosome"/>
</dbReference>
<dbReference type="OrthoDB" id="9761531at2"/>
<evidence type="ECO:0000313" key="8">
    <source>
        <dbReference type="EMBL" id="BAO29920.1"/>
    </source>
</evidence>
<dbReference type="Gene3D" id="3.60.15.10">
    <property type="entry name" value="Ribonuclease Z/Hydroxyacylglutathione hydrolase-like"/>
    <property type="match status" value="1"/>
</dbReference>
<evidence type="ECO:0000256" key="2">
    <source>
        <dbReference type="ARBA" id="ARBA00022475"/>
    </source>
</evidence>
<dbReference type="InterPro" id="IPR036866">
    <property type="entry name" value="RibonucZ/Hydroxyglut_hydro"/>
</dbReference>
<dbReference type="KEGG" id="shd:SUTH_02130"/>
<dbReference type="Pfam" id="PF03772">
    <property type="entry name" value="Competence"/>
    <property type="match status" value="1"/>
</dbReference>
<dbReference type="Pfam" id="PF00753">
    <property type="entry name" value="Lactamase_B"/>
    <property type="match status" value="1"/>
</dbReference>
<dbReference type="InterPro" id="IPR004797">
    <property type="entry name" value="Competence_ComEC/Rec2"/>
</dbReference>
<keyword evidence="5 6" id="KW-0472">Membrane</keyword>
<dbReference type="InterPro" id="IPR052159">
    <property type="entry name" value="Competence_DNA_uptake"/>
</dbReference>
<evidence type="ECO:0000313" key="9">
    <source>
        <dbReference type="Proteomes" id="UP000031637"/>
    </source>
</evidence>
<dbReference type="STRING" id="1223802.SUTH_02130"/>
<dbReference type="SUPFAM" id="SSF56281">
    <property type="entry name" value="Metallo-hydrolase/oxidoreductase"/>
    <property type="match status" value="1"/>
</dbReference>
<dbReference type="Pfam" id="PF13567">
    <property type="entry name" value="DUF4131"/>
    <property type="match status" value="1"/>
</dbReference>
<dbReference type="InterPro" id="IPR035681">
    <property type="entry name" value="ComA-like_MBL"/>
</dbReference>
<dbReference type="PANTHER" id="PTHR30619:SF1">
    <property type="entry name" value="RECOMBINATION PROTEIN 2"/>
    <property type="match status" value="1"/>
</dbReference>
<evidence type="ECO:0000256" key="5">
    <source>
        <dbReference type="ARBA" id="ARBA00023136"/>
    </source>
</evidence>
<dbReference type="PANTHER" id="PTHR30619">
    <property type="entry name" value="DNA INTERNALIZATION/COMPETENCE PROTEIN COMEC/REC2"/>
    <property type="match status" value="1"/>
</dbReference>